<name>A0A5B6TPY1_9BACT</name>
<comment type="caution">
    <text evidence="1">The sequence shown here is derived from an EMBL/GenBank/DDBJ whole genome shotgun (WGS) entry which is preliminary data.</text>
</comment>
<gene>
    <name evidence="1" type="ORF">FOA19_14710</name>
</gene>
<dbReference type="AlphaFoldDB" id="A0A5B6TPY1"/>
<evidence type="ECO:0000313" key="1">
    <source>
        <dbReference type="EMBL" id="KAA3438483.1"/>
    </source>
</evidence>
<evidence type="ECO:0000313" key="2">
    <source>
        <dbReference type="Proteomes" id="UP000324133"/>
    </source>
</evidence>
<reference evidence="1 2" key="1">
    <citation type="submission" date="2019-07" db="EMBL/GenBank/DDBJ databases">
        <title>Rufibacter sp. nov., isolated from lake sediment.</title>
        <authorList>
            <person name="Qu J.-H."/>
        </authorList>
    </citation>
    <scope>NUCLEOTIDE SEQUENCE [LARGE SCALE GENOMIC DNA]</scope>
    <source>
        <strain evidence="1 2">NBS58-1</strain>
    </source>
</reference>
<organism evidence="1 2">
    <name type="scientific">Rufibacter hautae</name>
    <dbReference type="NCBI Taxonomy" id="2595005"/>
    <lineage>
        <taxon>Bacteria</taxon>
        <taxon>Pseudomonadati</taxon>
        <taxon>Bacteroidota</taxon>
        <taxon>Cytophagia</taxon>
        <taxon>Cytophagales</taxon>
        <taxon>Hymenobacteraceae</taxon>
        <taxon>Rufibacter</taxon>
    </lineage>
</organism>
<keyword evidence="2" id="KW-1185">Reference proteome</keyword>
<dbReference type="RefSeq" id="WP_149091541.1">
    <property type="nucleotide sequence ID" value="NZ_VKKY01000002.1"/>
</dbReference>
<dbReference type="EMBL" id="VKKY01000002">
    <property type="protein sequence ID" value="KAA3438483.1"/>
    <property type="molecule type" value="Genomic_DNA"/>
</dbReference>
<proteinExistence type="predicted"/>
<protein>
    <submittedName>
        <fullName evidence="1">Uncharacterized protein</fullName>
    </submittedName>
</protein>
<dbReference type="OrthoDB" id="884818at2"/>
<dbReference type="Proteomes" id="UP000324133">
    <property type="component" value="Unassembled WGS sequence"/>
</dbReference>
<accession>A0A5B6TPY1</accession>
<sequence length="141" mass="15839">MEKVSQTLTVALYPVCPEKGVFLHWKNQLGGIDGWYFGGKKSTRLDTESIATVVSHDGRKERSTGKTAREFWTVRCGGLIVDQVEAKRQLYQSPQVQMWNPDGSFTDVEVVAGSFTIINESEKKRLVTLEILLPKPNALVR</sequence>